<protein>
    <submittedName>
        <fullName evidence="8">Aspartate--ammonia ligase</fullName>
    </submittedName>
</protein>
<keyword evidence="4" id="KW-0547">Nucleotide-binding</keyword>
<gene>
    <name evidence="8" type="ORF">KIPB_007660</name>
</gene>
<dbReference type="EMBL" id="BDIP01002206">
    <property type="protein sequence ID" value="GIQ85910.1"/>
    <property type="molecule type" value="Genomic_DNA"/>
</dbReference>
<dbReference type="AlphaFoldDB" id="A0A9K3D0C7"/>
<reference evidence="8 9" key="1">
    <citation type="journal article" date="2018" name="PLoS ONE">
        <title>The draft genome of Kipferlia bialata reveals reductive genome evolution in fornicate parasites.</title>
        <authorList>
            <person name="Tanifuji G."/>
            <person name="Takabayashi S."/>
            <person name="Kume K."/>
            <person name="Takagi M."/>
            <person name="Nakayama T."/>
            <person name="Kamikawa R."/>
            <person name="Inagaki Y."/>
            <person name="Hashimoto T."/>
        </authorList>
    </citation>
    <scope>NUCLEOTIDE SEQUENCE [LARGE SCALE GENOMIC DNA]</scope>
    <source>
        <strain evidence="8">NY0173</strain>
    </source>
</reference>
<dbReference type="GO" id="GO:0004071">
    <property type="term" value="F:aspartate-ammonia ligase activity"/>
    <property type="evidence" value="ECO:0007669"/>
    <property type="project" value="InterPro"/>
</dbReference>
<evidence type="ECO:0000256" key="5">
    <source>
        <dbReference type="ARBA" id="ARBA00022840"/>
    </source>
</evidence>
<dbReference type="GO" id="GO:0005524">
    <property type="term" value="F:ATP binding"/>
    <property type="evidence" value="ECO:0007669"/>
    <property type="project" value="UniProtKB-KW"/>
</dbReference>
<dbReference type="InterPro" id="IPR004618">
    <property type="entry name" value="AsnA"/>
</dbReference>
<evidence type="ECO:0000256" key="3">
    <source>
        <dbReference type="ARBA" id="ARBA00022605"/>
    </source>
</evidence>
<keyword evidence="1" id="KW-0963">Cytoplasm</keyword>
<dbReference type="PROSITE" id="PS50862">
    <property type="entry name" value="AA_TRNA_LIGASE_II"/>
    <property type="match status" value="1"/>
</dbReference>
<keyword evidence="9" id="KW-1185">Reference proteome</keyword>
<dbReference type="Gene3D" id="3.30.930.10">
    <property type="entry name" value="Bira Bifunctional Protein, Domain 2"/>
    <property type="match status" value="1"/>
</dbReference>
<feature type="non-terminal residue" evidence="8">
    <location>
        <position position="277"/>
    </location>
</feature>
<sequence>ERDVQSLAKWKRQALARYGLPTAKYQGIVTDMQAIRPCEESLDAIHSCYVDQWDWEAVIGDSDRTLDTLKDTVTKIYSALVTVERDFTEAFSGCVHPAYLPEEIEFVHTEDLEDMYPLSTPREREDAIAKKHGAVFIIGIGHPLPISGETHDVRSPDYDDWITPTFHEGKPYTGLNGDLIVYNPILKRSFEVSSMGIRVSPETLVAQLEMQGCTDRLHMQWHKDLLAGAFPASIGGGIGQSRLCQLLMRCQHIGEVQSSVWPSDVADECAGRGVTLL</sequence>
<evidence type="ECO:0000256" key="2">
    <source>
        <dbReference type="ARBA" id="ARBA00022598"/>
    </source>
</evidence>
<organism evidence="8 9">
    <name type="scientific">Kipferlia bialata</name>
    <dbReference type="NCBI Taxonomy" id="797122"/>
    <lineage>
        <taxon>Eukaryota</taxon>
        <taxon>Metamonada</taxon>
        <taxon>Carpediemonas-like organisms</taxon>
        <taxon>Kipferlia</taxon>
    </lineage>
</organism>
<dbReference type="InterPro" id="IPR045864">
    <property type="entry name" value="aa-tRNA-synth_II/BPL/LPL"/>
</dbReference>
<accession>A0A9K3D0C7</accession>
<evidence type="ECO:0000256" key="1">
    <source>
        <dbReference type="ARBA" id="ARBA00022490"/>
    </source>
</evidence>
<dbReference type="Proteomes" id="UP000265618">
    <property type="component" value="Unassembled WGS sequence"/>
</dbReference>
<comment type="caution">
    <text evidence="8">The sequence shown here is derived from an EMBL/GenBank/DDBJ whole genome shotgun (WGS) entry which is preliminary data.</text>
</comment>
<dbReference type="Pfam" id="PF03590">
    <property type="entry name" value="AsnA"/>
    <property type="match status" value="1"/>
</dbReference>
<evidence type="ECO:0000313" key="8">
    <source>
        <dbReference type="EMBL" id="GIQ85910.1"/>
    </source>
</evidence>
<dbReference type="SUPFAM" id="SSF55681">
    <property type="entry name" value="Class II aaRS and biotin synthetases"/>
    <property type="match status" value="1"/>
</dbReference>
<keyword evidence="2 8" id="KW-0436">Ligase</keyword>
<keyword evidence="3" id="KW-0028">Amino-acid biosynthesis</keyword>
<evidence type="ECO:0000256" key="4">
    <source>
        <dbReference type="ARBA" id="ARBA00022741"/>
    </source>
</evidence>
<dbReference type="InterPro" id="IPR006195">
    <property type="entry name" value="aa-tRNA-synth_II"/>
</dbReference>
<dbReference type="OrthoDB" id="10260193at2759"/>
<evidence type="ECO:0000259" key="7">
    <source>
        <dbReference type="PROSITE" id="PS50862"/>
    </source>
</evidence>
<evidence type="ECO:0000256" key="6">
    <source>
        <dbReference type="ARBA" id="ARBA00022888"/>
    </source>
</evidence>
<dbReference type="PANTHER" id="PTHR30073">
    <property type="entry name" value="ASPARTATE--AMMONIA LIGASE"/>
    <property type="match status" value="1"/>
</dbReference>
<dbReference type="PANTHER" id="PTHR30073:SF5">
    <property type="entry name" value="ASPARTATE--AMMONIA LIGASE"/>
    <property type="match status" value="1"/>
</dbReference>
<dbReference type="GO" id="GO:0005829">
    <property type="term" value="C:cytosol"/>
    <property type="evidence" value="ECO:0007669"/>
    <property type="project" value="TreeGrafter"/>
</dbReference>
<proteinExistence type="predicted"/>
<name>A0A9K3D0C7_9EUKA</name>
<feature type="domain" description="Aminoacyl-transfer RNA synthetases class-II family profile" evidence="7">
    <location>
        <begin position="33"/>
        <end position="262"/>
    </location>
</feature>
<keyword evidence="6" id="KW-0061">Asparagine biosynthesis</keyword>
<dbReference type="NCBIfam" id="TIGR00669">
    <property type="entry name" value="asnA"/>
    <property type="match status" value="1"/>
</dbReference>
<keyword evidence="5" id="KW-0067">ATP-binding</keyword>
<evidence type="ECO:0000313" key="9">
    <source>
        <dbReference type="Proteomes" id="UP000265618"/>
    </source>
</evidence>
<dbReference type="GO" id="GO:0006529">
    <property type="term" value="P:asparagine biosynthetic process"/>
    <property type="evidence" value="ECO:0007669"/>
    <property type="project" value="UniProtKB-KW"/>
</dbReference>